<evidence type="ECO:0000256" key="5">
    <source>
        <dbReference type="ARBA" id="ARBA00023157"/>
    </source>
</evidence>
<dbReference type="OrthoDB" id="6656534at2759"/>
<evidence type="ECO:0000256" key="7">
    <source>
        <dbReference type="PROSITE-ProRule" id="PRU00776"/>
    </source>
</evidence>
<dbReference type="EMBL" id="VTPC01004912">
    <property type="protein sequence ID" value="KAF2896606.1"/>
    <property type="molecule type" value="Genomic_DNA"/>
</dbReference>
<feature type="disulfide bond" evidence="7">
    <location>
        <begin position="40"/>
        <end position="58"/>
    </location>
</feature>
<protein>
    <recommendedName>
        <fullName evidence="9">Pacifastin domain-containing protein</fullName>
    </recommendedName>
</protein>
<comment type="similarity">
    <text evidence="6 7">Belongs to the protease inhibitor I19 family.</text>
</comment>
<dbReference type="Pfam" id="PF05375">
    <property type="entry name" value="Pacifastin_I"/>
    <property type="match status" value="1"/>
</dbReference>
<evidence type="ECO:0000259" key="9">
    <source>
        <dbReference type="PROSITE" id="PS51446"/>
    </source>
</evidence>
<proteinExistence type="inferred from homology"/>
<keyword evidence="3 7" id="KW-0646">Protease inhibitor</keyword>
<evidence type="ECO:0000256" key="4">
    <source>
        <dbReference type="ARBA" id="ARBA00022900"/>
    </source>
</evidence>
<evidence type="ECO:0000256" key="2">
    <source>
        <dbReference type="ARBA" id="ARBA00022525"/>
    </source>
</evidence>
<feature type="chain" id="PRO_5035421843" description="Pacifastin domain-containing protein" evidence="8">
    <location>
        <begin position="21"/>
        <end position="105"/>
    </location>
</feature>
<accession>A0A8K0D3L6</accession>
<keyword evidence="4 7" id="KW-0722">Serine protease inhibitor</keyword>
<feature type="disulfide bond" evidence="7">
    <location>
        <begin position="43"/>
        <end position="53"/>
    </location>
</feature>
<reference evidence="10" key="1">
    <citation type="submission" date="2019-08" db="EMBL/GenBank/DDBJ databases">
        <title>The genome of the North American firefly Photinus pyralis.</title>
        <authorList>
            <consortium name="Photinus pyralis genome working group"/>
            <person name="Fallon T.R."/>
            <person name="Sander Lower S.E."/>
            <person name="Weng J.-K."/>
        </authorList>
    </citation>
    <scope>NUCLEOTIDE SEQUENCE</scope>
    <source>
        <strain evidence="10">TRF0915ILg1</strain>
        <tissue evidence="10">Whole body</tissue>
    </source>
</reference>
<keyword evidence="11" id="KW-1185">Reference proteome</keyword>
<comment type="caution">
    <text evidence="7">Lacks conserved residue(s) required for the propagation of feature annotation.</text>
</comment>
<comment type="subcellular location">
    <subcellularLocation>
        <location evidence="1">Secreted</location>
    </subcellularLocation>
</comment>
<gene>
    <name evidence="10" type="ORF">ILUMI_09570</name>
</gene>
<name>A0A8K0D3L6_IGNLU</name>
<dbReference type="GO" id="GO:0004867">
    <property type="term" value="F:serine-type endopeptidase inhibitor activity"/>
    <property type="evidence" value="ECO:0007669"/>
    <property type="project" value="UniProtKB-UniRule"/>
</dbReference>
<dbReference type="SUPFAM" id="SSF57283">
    <property type="entry name" value="PMP inhibitors"/>
    <property type="match status" value="2"/>
</dbReference>
<evidence type="ECO:0000313" key="11">
    <source>
        <dbReference type="Proteomes" id="UP000801492"/>
    </source>
</evidence>
<sequence>MKFVIFFGLYLVCVILNVGGGDTEETFQCVSGIAYQENECNHCWCISDGSLACTLMLCGSDQHSKLRNCTVGSKWKRDCDQCWCVKNKGTICTLKCGEKDSSSPL</sequence>
<dbReference type="GO" id="GO:0005576">
    <property type="term" value="C:extracellular region"/>
    <property type="evidence" value="ECO:0007669"/>
    <property type="project" value="UniProtKB-SubCell"/>
</dbReference>
<keyword evidence="8" id="KW-0732">Signal</keyword>
<evidence type="ECO:0000313" key="10">
    <source>
        <dbReference type="EMBL" id="KAF2896606.1"/>
    </source>
</evidence>
<comment type="caution">
    <text evidence="10">The sequence shown here is derived from an EMBL/GenBank/DDBJ whole genome shotgun (WGS) entry which is preliminary data.</text>
</comment>
<feature type="signal peptide" evidence="8">
    <location>
        <begin position="1"/>
        <end position="20"/>
    </location>
</feature>
<evidence type="ECO:0000256" key="3">
    <source>
        <dbReference type="ARBA" id="ARBA00022690"/>
    </source>
</evidence>
<evidence type="ECO:0000256" key="6">
    <source>
        <dbReference type="ARBA" id="ARBA00029459"/>
    </source>
</evidence>
<keyword evidence="2" id="KW-0964">Secreted</keyword>
<feature type="domain" description="Pacifastin" evidence="9">
    <location>
        <begin position="26"/>
        <end position="61"/>
    </location>
</feature>
<dbReference type="AlphaFoldDB" id="A0A8K0D3L6"/>
<dbReference type="Proteomes" id="UP000801492">
    <property type="component" value="Unassembled WGS sequence"/>
</dbReference>
<keyword evidence="5 7" id="KW-1015">Disulfide bond</keyword>
<organism evidence="10 11">
    <name type="scientific">Ignelater luminosus</name>
    <name type="common">Cucubano</name>
    <name type="synonym">Pyrophorus luminosus</name>
    <dbReference type="NCBI Taxonomy" id="2038154"/>
    <lineage>
        <taxon>Eukaryota</taxon>
        <taxon>Metazoa</taxon>
        <taxon>Ecdysozoa</taxon>
        <taxon>Arthropoda</taxon>
        <taxon>Hexapoda</taxon>
        <taxon>Insecta</taxon>
        <taxon>Pterygota</taxon>
        <taxon>Neoptera</taxon>
        <taxon>Endopterygota</taxon>
        <taxon>Coleoptera</taxon>
        <taxon>Polyphaga</taxon>
        <taxon>Elateriformia</taxon>
        <taxon>Elateroidea</taxon>
        <taxon>Elateridae</taxon>
        <taxon>Agrypninae</taxon>
        <taxon>Pyrophorini</taxon>
        <taxon>Ignelater</taxon>
    </lineage>
</organism>
<dbReference type="InterPro" id="IPR036201">
    <property type="entry name" value="Pacifastin_dom_sf"/>
</dbReference>
<evidence type="ECO:0000256" key="8">
    <source>
        <dbReference type="SAM" id="SignalP"/>
    </source>
</evidence>
<dbReference type="PROSITE" id="PS51446">
    <property type="entry name" value="PACIFASTIN"/>
    <property type="match status" value="1"/>
</dbReference>
<dbReference type="InterPro" id="IPR008037">
    <property type="entry name" value="Pacifastin_dom"/>
</dbReference>
<evidence type="ECO:0000256" key="1">
    <source>
        <dbReference type="ARBA" id="ARBA00004613"/>
    </source>
</evidence>